<dbReference type="GeneID" id="64637733"/>
<dbReference type="RefSeq" id="XP_041188684.1">
    <property type="nucleotide sequence ID" value="XM_041343717.1"/>
</dbReference>
<dbReference type="OrthoDB" id="10655330at2759"/>
<keyword evidence="1" id="KW-0732">Signal</keyword>
<gene>
    <name evidence="2" type="ORF">BJ212DRAFT_637770</name>
</gene>
<protein>
    <recommendedName>
        <fullName evidence="4">Secreted protein</fullName>
    </recommendedName>
</protein>
<dbReference type="Proteomes" id="UP000807769">
    <property type="component" value="Unassembled WGS sequence"/>
</dbReference>
<keyword evidence="3" id="KW-1185">Reference proteome</keyword>
<dbReference type="AlphaFoldDB" id="A0A9P7J8S4"/>
<evidence type="ECO:0000313" key="2">
    <source>
        <dbReference type="EMBL" id="KAG1808591.1"/>
    </source>
</evidence>
<evidence type="ECO:0000313" key="3">
    <source>
        <dbReference type="Proteomes" id="UP000807769"/>
    </source>
</evidence>
<proteinExistence type="predicted"/>
<feature type="signal peptide" evidence="1">
    <location>
        <begin position="1"/>
        <end position="27"/>
    </location>
</feature>
<organism evidence="2 3">
    <name type="scientific">Suillus subaureus</name>
    <dbReference type="NCBI Taxonomy" id="48587"/>
    <lineage>
        <taxon>Eukaryota</taxon>
        <taxon>Fungi</taxon>
        <taxon>Dikarya</taxon>
        <taxon>Basidiomycota</taxon>
        <taxon>Agaricomycotina</taxon>
        <taxon>Agaricomycetes</taxon>
        <taxon>Agaricomycetidae</taxon>
        <taxon>Boletales</taxon>
        <taxon>Suillineae</taxon>
        <taxon>Suillaceae</taxon>
        <taxon>Suillus</taxon>
    </lineage>
</organism>
<sequence length="160" mass="17761">MWSRPPCILVFSNFISLITLTCTFGHADVCTFTHVNPRTFTRVDACTMITHVDARNIVHADTFKLYLVFPIPLSSLRSVALRLLQFGMRFCVTLTPTTMGIAAHLGSLLHRLGPLTGLLFVSIKQTFPFVLATNTKTAARQQTQCSVQGSREALFTCPLE</sequence>
<evidence type="ECO:0000256" key="1">
    <source>
        <dbReference type="SAM" id="SignalP"/>
    </source>
</evidence>
<reference evidence="2" key="1">
    <citation type="journal article" date="2020" name="New Phytol.">
        <title>Comparative genomics reveals dynamic genome evolution in host specialist ectomycorrhizal fungi.</title>
        <authorList>
            <person name="Lofgren L.A."/>
            <person name="Nguyen N.H."/>
            <person name="Vilgalys R."/>
            <person name="Ruytinx J."/>
            <person name="Liao H.L."/>
            <person name="Branco S."/>
            <person name="Kuo A."/>
            <person name="LaButti K."/>
            <person name="Lipzen A."/>
            <person name="Andreopoulos W."/>
            <person name="Pangilinan J."/>
            <person name="Riley R."/>
            <person name="Hundley H."/>
            <person name="Na H."/>
            <person name="Barry K."/>
            <person name="Grigoriev I.V."/>
            <person name="Stajich J.E."/>
            <person name="Kennedy P.G."/>
        </authorList>
    </citation>
    <scope>NUCLEOTIDE SEQUENCE</scope>
    <source>
        <strain evidence="2">MN1</strain>
    </source>
</reference>
<comment type="caution">
    <text evidence="2">The sequence shown here is derived from an EMBL/GenBank/DDBJ whole genome shotgun (WGS) entry which is preliminary data.</text>
</comment>
<feature type="chain" id="PRO_5040353614" description="Secreted protein" evidence="1">
    <location>
        <begin position="28"/>
        <end position="160"/>
    </location>
</feature>
<name>A0A9P7J8S4_9AGAM</name>
<accession>A0A9P7J8S4</accession>
<evidence type="ECO:0008006" key="4">
    <source>
        <dbReference type="Google" id="ProtNLM"/>
    </source>
</evidence>
<dbReference type="EMBL" id="JABBWG010000037">
    <property type="protein sequence ID" value="KAG1808591.1"/>
    <property type="molecule type" value="Genomic_DNA"/>
</dbReference>